<dbReference type="Gene3D" id="1.10.150.870">
    <property type="match status" value="1"/>
</dbReference>
<dbReference type="InterPro" id="IPR004805">
    <property type="entry name" value="DnaE2/DnaE/PolC"/>
</dbReference>
<dbReference type="InterPro" id="IPR041931">
    <property type="entry name" value="DNA_pol3_alpha_thumb_dom"/>
</dbReference>
<accession>A0A1N7MJ61</accession>
<keyword evidence="13" id="KW-1185">Reference proteome</keyword>
<dbReference type="InterPro" id="IPR016195">
    <property type="entry name" value="Pol/histidinol_Pase-like"/>
</dbReference>
<sequence length="1166" mass="131723">MSRVTGMKKSPFVHLHVHTEYSLLDGASRIKQLVGRAKEAGFDALAITDHGVMYGVIPFYKACRRAGIRPIIGCEVYLTPGGLEERPSPRESRIHHLLLLAENEEGYRNLMKIVTEAQLKGFHYKPRVDKELLRRHHRGLIATSACLAGEIPQAILGEDFDRARQLVREYGEIFGRGNFFLELQDHGLPEQQKVNRHLISLAREADLPLVATNDLHYVDRTDHEMHDCLLCIGTNRRLEEEDRLRFPSAEFYLKSAEEMERLFAHVPEAVENTRRIADRCRVEIPLGGRLLPRFPVPEGFTAHTYLSALCRKGAQKRYGEVNREVEERLEYELSVIGNMGFNDYFLIVWDFVRFAREQGIAVGPGRGSAAGSLVSYVLGITDVDPIRHHLLFERFLNPERVSMPDIDIDFNYERRDEVIHYVTGKYGDHRVAQIITFGTMAPRAAVRDVGRVMGMPYAEVDQVAKGIPAGPGVSLDQVMKSGSPLEQMVRENPRIARLLENVRKVEGFPRHASTHAAGVVISDTDLTDHVPLERGSEGLSLTQYPMEALEEIGLLKADFLGLRNLTVIERTIESIREREGVEIDFSRSDYDDPATYRMLSQGDTTGVFQLESPGMRRVLRELKPNTFEDLIAVLALYRPGPMEQIPRFIRAKHGREAVDYPHPDLEPILRNTYGIIVYQEQIMRIASQMAGFTLGQADLLRRAVSKKKREVLDEQRAAFISGCVARGYSEETGRKVYDLILRFADYGFNRSHSAAYAVLAYQTAFLKANHPLPFMAALMTTVMGSHGKMAEYIEDCRKHGIPVLPPDIHESEHGFSVVGGGIRMGMAAVKNVGSHAIESILQERRKGRFRDLFDFCRRVNLRTCNRRVIESLIQCGAMDHLPGHRARLLAMLDEAMEQGGEYQKQQSDDQLQLFHDPQTSSRTRFTYDGVKPFTPREELEMERELLGLYLSGHPLDPFRRVISSRTTHRLEDLADCREEERVTVAGLIREVKAITTRKGEPMAFATLEDHTAQTEVVVFPRALRQFRSLLQTDRAVLVTGRVNGHEQGNKVLVDRVEDLQSLPEPKPDRVREAEDQELADAAVYIRIPPEREGAEVLRRLKALLLSNGGGVPVRLFYEGTGKVLELPVDKYGIQPSDALKRRVEDILGTHSFRMGASSRTGGGGES</sequence>
<dbReference type="GO" id="GO:0005737">
    <property type="term" value="C:cytoplasm"/>
    <property type="evidence" value="ECO:0007669"/>
    <property type="project" value="UniProtKB-SubCell"/>
</dbReference>
<dbReference type="GO" id="GO:0003887">
    <property type="term" value="F:DNA-directed DNA polymerase activity"/>
    <property type="evidence" value="ECO:0007669"/>
    <property type="project" value="UniProtKB-KW"/>
</dbReference>
<dbReference type="CDD" id="cd04485">
    <property type="entry name" value="DnaE_OBF"/>
    <property type="match status" value="1"/>
</dbReference>
<evidence type="ECO:0000256" key="1">
    <source>
        <dbReference type="ARBA" id="ARBA00004496"/>
    </source>
</evidence>
<feature type="domain" description="Polymerase/histidinol phosphatase N-terminal" evidence="11">
    <location>
        <begin position="13"/>
        <end position="80"/>
    </location>
</feature>
<comment type="function">
    <text evidence="9">DNA polymerase III is a complex, multichain enzyme responsible for most of the replicative synthesis in bacteria. This DNA polymerase also exhibits 3' to 5' exonuclease activity. The alpha chain is the DNA polymerase.</text>
</comment>
<dbReference type="InterPro" id="IPR040982">
    <property type="entry name" value="DNA_pol3_finger"/>
</dbReference>
<dbReference type="PANTHER" id="PTHR32294:SF0">
    <property type="entry name" value="DNA POLYMERASE III SUBUNIT ALPHA"/>
    <property type="match status" value="1"/>
</dbReference>
<dbReference type="Pfam" id="PF17657">
    <property type="entry name" value="DNA_pol3_finger"/>
    <property type="match status" value="1"/>
</dbReference>
<evidence type="ECO:0000313" key="13">
    <source>
        <dbReference type="Proteomes" id="UP000186795"/>
    </source>
</evidence>
<dbReference type="InterPro" id="IPR012340">
    <property type="entry name" value="NA-bd_OB-fold"/>
</dbReference>
<dbReference type="InterPro" id="IPR004365">
    <property type="entry name" value="NA-bd_OB_tRNA"/>
</dbReference>
<evidence type="ECO:0000256" key="8">
    <source>
        <dbReference type="ARBA" id="ARBA00022932"/>
    </source>
</evidence>
<dbReference type="Pfam" id="PF02811">
    <property type="entry name" value="PHP"/>
    <property type="match status" value="1"/>
</dbReference>
<dbReference type="NCBIfam" id="NF005298">
    <property type="entry name" value="PRK06826.1"/>
    <property type="match status" value="1"/>
</dbReference>
<comment type="subcellular location">
    <subcellularLocation>
        <location evidence="1">Cytoplasm</location>
    </subcellularLocation>
</comment>
<dbReference type="GO" id="GO:0008408">
    <property type="term" value="F:3'-5' exonuclease activity"/>
    <property type="evidence" value="ECO:0007669"/>
    <property type="project" value="InterPro"/>
</dbReference>
<dbReference type="InterPro" id="IPR003141">
    <property type="entry name" value="Pol/His_phosphatase_N"/>
</dbReference>
<evidence type="ECO:0000256" key="2">
    <source>
        <dbReference type="ARBA" id="ARBA00009496"/>
    </source>
</evidence>
<evidence type="ECO:0000256" key="9">
    <source>
        <dbReference type="ARBA" id="ARBA00025611"/>
    </source>
</evidence>
<keyword evidence="8" id="KW-0239">DNA-directed DNA polymerase</keyword>
<dbReference type="SMART" id="SM00481">
    <property type="entry name" value="POLIIIAc"/>
    <property type="match status" value="1"/>
</dbReference>
<evidence type="ECO:0000313" key="12">
    <source>
        <dbReference type="EMBL" id="SIS86038.1"/>
    </source>
</evidence>
<dbReference type="NCBIfam" id="NF004226">
    <property type="entry name" value="PRK05673.1"/>
    <property type="match status" value="1"/>
</dbReference>
<name>A0A1N7MJ61_9BACL</name>
<comment type="catalytic activity">
    <reaction evidence="10">
        <text>DNA(n) + a 2'-deoxyribonucleoside 5'-triphosphate = DNA(n+1) + diphosphate</text>
        <dbReference type="Rhea" id="RHEA:22508"/>
        <dbReference type="Rhea" id="RHEA-COMP:17339"/>
        <dbReference type="Rhea" id="RHEA-COMP:17340"/>
        <dbReference type="ChEBI" id="CHEBI:33019"/>
        <dbReference type="ChEBI" id="CHEBI:61560"/>
        <dbReference type="ChEBI" id="CHEBI:173112"/>
        <dbReference type="EC" id="2.7.7.7"/>
    </reaction>
</comment>
<dbReference type="Pfam" id="PF07733">
    <property type="entry name" value="DNA_pol3_alpha"/>
    <property type="match status" value="1"/>
</dbReference>
<organism evidence="12 13">
    <name type="scientific">Kroppenstedtia eburnea</name>
    <dbReference type="NCBI Taxonomy" id="714067"/>
    <lineage>
        <taxon>Bacteria</taxon>
        <taxon>Bacillati</taxon>
        <taxon>Bacillota</taxon>
        <taxon>Bacilli</taxon>
        <taxon>Bacillales</taxon>
        <taxon>Thermoactinomycetaceae</taxon>
        <taxon>Kroppenstedtia</taxon>
    </lineage>
</organism>
<evidence type="ECO:0000259" key="11">
    <source>
        <dbReference type="SMART" id="SM00481"/>
    </source>
</evidence>
<dbReference type="EC" id="2.7.7.7" evidence="3"/>
<dbReference type="AlphaFoldDB" id="A0A1N7MJ61"/>
<dbReference type="Pfam" id="PF14579">
    <property type="entry name" value="HHH_6"/>
    <property type="match status" value="1"/>
</dbReference>
<proteinExistence type="inferred from homology"/>
<dbReference type="Proteomes" id="UP000186795">
    <property type="component" value="Unassembled WGS sequence"/>
</dbReference>
<gene>
    <name evidence="12" type="ORF">SAMN05421790_106126</name>
</gene>
<dbReference type="Gene3D" id="2.40.50.140">
    <property type="entry name" value="Nucleic acid-binding proteins"/>
    <property type="match status" value="1"/>
</dbReference>
<comment type="similarity">
    <text evidence="2">Belongs to the DNA polymerase type-C family. DnaE subfamily.</text>
</comment>
<evidence type="ECO:0000256" key="3">
    <source>
        <dbReference type="ARBA" id="ARBA00012417"/>
    </source>
</evidence>
<dbReference type="NCBIfam" id="TIGR00594">
    <property type="entry name" value="polc"/>
    <property type="match status" value="1"/>
</dbReference>
<evidence type="ECO:0000256" key="7">
    <source>
        <dbReference type="ARBA" id="ARBA00022705"/>
    </source>
</evidence>
<protein>
    <recommendedName>
        <fullName evidence="4">DNA polymerase III subunit alpha</fullName>
        <ecNumber evidence="3">2.7.7.7</ecNumber>
    </recommendedName>
</protein>
<dbReference type="OrthoDB" id="9803237at2"/>
<evidence type="ECO:0000256" key="5">
    <source>
        <dbReference type="ARBA" id="ARBA00022679"/>
    </source>
</evidence>
<dbReference type="GO" id="GO:0003676">
    <property type="term" value="F:nucleic acid binding"/>
    <property type="evidence" value="ECO:0007669"/>
    <property type="project" value="InterPro"/>
</dbReference>
<dbReference type="Gene3D" id="3.20.20.140">
    <property type="entry name" value="Metal-dependent hydrolases"/>
    <property type="match status" value="1"/>
</dbReference>
<dbReference type="SUPFAM" id="SSF89550">
    <property type="entry name" value="PHP domain-like"/>
    <property type="match status" value="1"/>
</dbReference>
<dbReference type="PANTHER" id="PTHR32294">
    <property type="entry name" value="DNA POLYMERASE III SUBUNIT ALPHA"/>
    <property type="match status" value="1"/>
</dbReference>
<evidence type="ECO:0000256" key="10">
    <source>
        <dbReference type="ARBA" id="ARBA00049244"/>
    </source>
</evidence>
<dbReference type="GO" id="GO:0006260">
    <property type="term" value="P:DNA replication"/>
    <property type="evidence" value="ECO:0007669"/>
    <property type="project" value="UniProtKB-KW"/>
</dbReference>
<keyword evidence="6" id="KW-0548">Nucleotidyltransferase</keyword>
<dbReference type="InterPro" id="IPR029460">
    <property type="entry name" value="DNAPol_HHH"/>
</dbReference>
<keyword evidence="5" id="KW-0808">Transferase</keyword>
<dbReference type="EMBL" id="FTOD01000006">
    <property type="protein sequence ID" value="SIS86038.1"/>
    <property type="molecule type" value="Genomic_DNA"/>
</dbReference>
<keyword evidence="7" id="KW-0235">DNA replication</keyword>
<dbReference type="InterPro" id="IPR004013">
    <property type="entry name" value="PHP_dom"/>
</dbReference>
<evidence type="ECO:0000256" key="4">
    <source>
        <dbReference type="ARBA" id="ARBA00019114"/>
    </source>
</evidence>
<dbReference type="Pfam" id="PF01336">
    <property type="entry name" value="tRNA_anti-codon"/>
    <property type="match status" value="1"/>
</dbReference>
<evidence type="ECO:0000256" key="6">
    <source>
        <dbReference type="ARBA" id="ARBA00022695"/>
    </source>
</evidence>
<dbReference type="InterPro" id="IPR011708">
    <property type="entry name" value="DNA_pol3_alpha_NTPase_dom"/>
</dbReference>
<dbReference type="Gene3D" id="1.10.10.1600">
    <property type="entry name" value="Bacterial DNA polymerase III alpha subunit, thumb domain"/>
    <property type="match status" value="1"/>
</dbReference>
<reference evidence="13" key="1">
    <citation type="submission" date="2017-01" db="EMBL/GenBank/DDBJ databases">
        <authorList>
            <person name="Varghese N."/>
            <person name="Submissions S."/>
        </authorList>
    </citation>
    <scope>NUCLEOTIDE SEQUENCE [LARGE SCALE GENOMIC DNA]</scope>
    <source>
        <strain evidence="13">DSM 45196</strain>
    </source>
</reference>
<dbReference type="CDD" id="cd12113">
    <property type="entry name" value="PHP_PolIIIA_DnaE3"/>
    <property type="match status" value="1"/>
</dbReference>